<dbReference type="SMART" id="SM00388">
    <property type="entry name" value="HisKA"/>
    <property type="match status" value="1"/>
</dbReference>
<evidence type="ECO:0000256" key="4">
    <source>
        <dbReference type="ARBA" id="ARBA00022679"/>
    </source>
</evidence>
<dbReference type="InterPro" id="IPR005467">
    <property type="entry name" value="His_kinase_dom"/>
</dbReference>
<dbReference type="Proteomes" id="UP000238762">
    <property type="component" value="Unassembled WGS sequence"/>
</dbReference>
<evidence type="ECO:0000259" key="8">
    <source>
        <dbReference type="PROSITE" id="PS50109"/>
    </source>
</evidence>
<accession>A0A2T1BYV2</accession>
<dbReference type="SUPFAM" id="SSF47384">
    <property type="entry name" value="Homodimeric domain of signal transducing histidine kinase"/>
    <property type="match status" value="1"/>
</dbReference>
<dbReference type="CDD" id="cd00082">
    <property type="entry name" value="HisKA"/>
    <property type="match status" value="1"/>
</dbReference>
<evidence type="ECO:0000256" key="2">
    <source>
        <dbReference type="ARBA" id="ARBA00012438"/>
    </source>
</evidence>
<dbReference type="Gene3D" id="1.10.287.130">
    <property type="match status" value="1"/>
</dbReference>
<dbReference type="Pfam" id="PF02518">
    <property type="entry name" value="HATPase_c"/>
    <property type="match status" value="1"/>
</dbReference>
<dbReference type="InterPro" id="IPR003594">
    <property type="entry name" value="HATPase_dom"/>
</dbReference>
<evidence type="ECO:0000256" key="1">
    <source>
        <dbReference type="ARBA" id="ARBA00000085"/>
    </source>
</evidence>
<dbReference type="PANTHER" id="PTHR43547">
    <property type="entry name" value="TWO-COMPONENT HISTIDINE KINASE"/>
    <property type="match status" value="1"/>
</dbReference>
<dbReference type="InterPro" id="IPR004358">
    <property type="entry name" value="Sig_transdc_His_kin-like_C"/>
</dbReference>
<dbReference type="InterPro" id="IPR036890">
    <property type="entry name" value="HATPase_C_sf"/>
</dbReference>
<keyword evidence="3" id="KW-0597">Phosphoprotein</keyword>
<keyword evidence="6" id="KW-0902">Two-component regulatory system</keyword>
<keyword evidence="10" id="KW-1185">Reference proteome</keyword>
<keyword evidence="7" id="KW-1133">Transmembrane helix</keyword>
<dbReference type="Pfam" id="PF00512">
    <property type="entry name" value="HisKA"/>
    <property type="match status" value="1"/>
</dbReference>
<name>A0A2T1BYV2_9CYAN</name>
<keyword evidence="4" id="KW-0808">Transferase</keyword>
<dbReference type="PROSITE" id="PS50109">
    <property type="entry name" value="HIS_KIN"/>
    <property type="match status" value="1"/>
</dbReference>
<gene>
    <name evidence="9" type="ORF">C7B64_19495</name>
</gene>
<dbReference type="EC" id="2.7.13.3" evidence="2"/>
<reference evidence="9 10" key="1">
    <citation type="submission" date="2018-02" db="EMBL/GenBank/DDBJ databases">
        <authorList>
            <person name="Cohen D.B."/>
            <person name="Kent A.D."/>
        </authorList>
    </citation>
    <scope>NUCLEOTIDE SEQUENCE [LARGE SCALE GENOMIC DNA]</scope>
    <source>
        <strain evidence="9 10">CCAP 1448/3</strain>
    </source>
</reference>
<keyword evidence="7" id="KW-0812">Transmembrane</keyword>
<dbReference type="InterPro" id="IPR036097">
    <property type="entry name" value="HisK_dim/P_sf"/>
</dbReference>
<dbReference type="PANTHER" id="PTHR43547:SF2">
    <property type="entry name" value="HYBRID SIGNAL TRANSDUCTION HISTIDINE KINASE C"/>
    <property type="match status" value="1"/>
</dbReference>
<comment type="catalytic activity">
    <reaction evidence="1">
        <text>ATP + protein L-histidine = ADP + protein N-phospho-L-histidine.</text>
        <dbReference type="EC" id="2.7.13.3"/>
    </reaction>
</comment>
<keyword evidence="7" id="KW-0472">Membrane</keyword>
<evidence type="ECO:0000256" key="5">
    <source>
        <dbReference type="ARBA" id="ARBA00022777"/>
    </source>
</evidence>
<evidence type="ECO:0000256" key="3">
    <source>
        <dbReference type="ARBA" id="ARBA00022553"/>
    </source>
</evidence>
<feature type="transmembrane region" description="Helical" evidence="7">
    <location>
        <begin position="20"/>
        <end position="37"/>
    </location>
</feature>
<dbReference type="FunFam" id="3.30.565.10:FF:000006">
    <property type="entry name" value="Sensor histidine kinase WalK"/>
    <property type="match status" value="1"/>
</dbReference>
<keyword evidence="5 9" id="KW-0418">Kinase</keyword>
<dbReference type="SUPFAM" id="SSF55874">
    <property type="entry name" value="ATPase domain of HSP90 chaperone/DNA topoisomerase II/histidine kinase"/>
    <property type="match status" value="1"/>
</dbReference>
<dbReference type="PRINTS" id="PR00344">
    <property type="entry name" value="BCTRLSENSOR"/>
</dbReference>
<sequence>MGYLYVGAILLADTHTSSSKVRSLAALAILVTILNLIIPGIHPITIADIINRLVAAIALAVTIWLLEANRDYQQTVATQEYKLQSQLKMADLKEDFAATLTHDLRTPLLGAVETIKAFQSEKFGQITTAQRRVLSIMMTSHQTTIELVQTLSDVYKHDVEGLSLQTEVIDLVTVAEQAILELNQLASNRQITLHLGYSNSDFRQACWVNGDRVQLYRVFLNLILNAINHSLRGGKIEIIFAPHGSDRMVEVRDTGQGIKLEELPLLFDRFYQANSDRHTKGSGLGLYLSRQIIEAHQGKIWAETRSPQGAIFKFTLPAHFPTIR</sequence>
<reference evidence="9 10" key="2">
    <citation type="submission" date="2018-03" db="EMBL/GenBank/DDBJ databases">
        <title>The ancient ancestry and fast evolution of plastids.</title>
        <authorList>
            <person name="Moore K.R."/>
            <person name="Magnabosco C."/>
            <person name="Momper L."/>
            <person name="Gold D.A."/>
            <person name="Bosak T."/>
            <person name="Fournier G.P."/>
        </authorList>
    </citation>
    <scope>NUCLEOTIDE SEQUENCE [LARGE SCALE GENOMIC DNA]</scope>
    <source>
        <strain evidence="9 10">CCAP 1448/3</strain>
    </source>
</reference>
<evidence type="ECO:0000313" key="9">
    <source>
        <dbReference type="EMBL" id="PSB01216.1"/>
    </source>
</evidence>
<protein>
    <recommendedName>
        <fullName evidence="2">histidine kinase</fullName>
        <ecNumber evidence="2">2.7.13.3</ecNumber>
    </recommendedName>
</protein>
<evidence type="ECO:0000313" key="10">
    <source>
        <dbReference type="Proteomes" id="UP000238762"/>
    </source>
</evidence>
<dbReference type="AlphaFoldDB" id="A0A2T1BYV2"/>
<proteinExistence type="predicted"/>
<dbReference type="CDD" id="cd00075">
    <property type="entry name" value="HATPase"/>
    <property type="match status" value="1"/>
</dbReference>
<dbReference type="GO" id="GO:0000155">
    <property type="term" value="F:phosphorelay sensor kinase activity"/>
    <property type="evidence" value="ECO:0007669"/>
    <property type="project" value="InterPro"/>
</dbReference>
<evidence type="ECO:0000256" key="7">
    <source>
        <dbReference type="SAM" id="Phobius"/>
    </source>
</evidence>
<evidence type="ECO:0000256" key="6">
    <source>
        <dbReference type="ARBA" id="ARBA00023012"/>
    </source>
</evidence>
<feature type="domain" description="Histidine kinase" evidence="8">
    <location>
        <begin position="99"/>
        <end position="320"/>
    </location>
</feature>
<organism evidence="9 10">
    <name type="scientific">Merismopedia glauca CCAP 1448/3</name>
    <dbReference type="NCBI Taxonomy" id="1296344"/>
    <lineage>
        <taxon>Bacteria</taxon>
        <taxon>Bacillati</taxon>
        <taxon>Cyanobacteriota</taxon>
        <taxon>Cyanophyceae</taxon>
        <taxon>Synechococcales</taxon>
        <taxon>Merismopediaceae</taxon>
        <taxon>Merismopedia</taxon>
    </lineage>
</organism>
<dbReference type="EMBL" id="PVWJ01000123">
    <property type="protein sequence ID" value="PSB01216.1"/>
    <property type="molecule type" value="Genomic_DNA"/>
</dbReference>
<dbReference type="InterPro" id="IPR003661">
    <property type="entry name" value="HisK_dim/P_dom"/>
</dbReference>
<dbReference type="OrthoDB" id="418136at2"/>
<comment type="caution">
    <text evidence="9">The sequence shown here is derived from an EMBL/GenBank/DDBJ whole genome shotgun (WGS) entry which is preliminary data.</text>
</comment>
<dbReference type="Gene3D" id="3.30.565.10">
    <property type="entry name" value="Histidine kinase-like ATPase, C-terminal domain"/>
    <property type="match status" value="1"/>
</dbReference>
<dbReference type="SMART" id="SM00387">
    <property type="entry name" value="HATPase_c"/>
    <property type="match status" value="1"/>
</dbReference>